<reference evidence="4 5" key="1">
    <citation type="submission" date="2019-03" db="EMBL/GenBank/DDBJ databases">
        <title>Three New Species of Nocardioides, Nocardioides euryhalodurans sp. nov., Nocardioides seonyuensis sp. nov. and Nocardioides eburneoflavus sp. nov. Iolated from Soil.</title>
        <authorList>
            <person name="Roh S.G."/>
            <person name="Lee C."/>
            <person name="Kim M.-K."/>
            <person name="Kim S.B."/>
        </authorList>
    </citation>
    <scope>NUCLEOTIDE SEQUENCE [LARGE SCALE GENOMIC DNA]</scope>
    <source>
        <strain evidence="4 5">MMS17-SY207-3</strain>
    </source>
</reference>
<evidence type="ECO:0000313" key="5">
    <source>
        <dbReference type="Proteomes" id="UP000294853"/>
    </source>
</evidence>
<dbReference type="SMART" id="SM00089">
    <property type="entry name" value="PKD"/>
    <property type="match status" value="1"/>
</dbReference>
<dbReference type="SUPFAM" id="SSF89372">
    <property type="entry name" value="Fucose-specific lectin"/>
    <property type="match status" value="1"/>
</dbReference>
<dbReference type="InterPro" id="IPR022409">
    <property type="entry name" value="PKD/Chitinase_dom"/>
</dbReference>
<dbReference type="InterPro" id="IPR000601">
    <property type="entry name" value="PKD_dom"/>
</dbReference>
<proteinExistence type="predicted"/>
<accession>A0A4P7IBM2</accession>
<keyword evidence="5" id="KW-1185">Reference proteome</keyword>
<dbReference type="InterPro" id="IPR035986">
    <property type="entry name" value="PKD_dom_sf"/>
</dbReference>
<feature type="chain" id="PRO_5020364243" evidence="2">
    <location>
        <begin position="29"/>
        <end position="644"/>
    </location>
</feature>
<dbReference type="InterPro" id="IPR036278">
    <property type="entry name" value="Sialidase_sf"/>
</dbReference>
<dbReference type="Gene3D" id="2.120.10.10">
    <property type="match status" value="1"/>
</dbReference>
<name>A0A4P7IBM2_9ACTN</name>
<dbReference type="AlphaFoldDB" id="A0A4P7IBM2"/>
<dbReference type="GO" id="GO:0005975">
    <property type="term" value="P:carbohydrate metabolic process"/>
    <property type="evidence" value="ECO:0007669"/>
    <property type="project" value="UniProtKB-ARBA"/>
</dbReference>
<organism evidence="4 5">
    <name type="scientific">Nocardioides seonyuensis</name>
    <dbReference type="NCBI Taxonomy" id="2518371"/>
    <lineage>
        <taxon>Bacteria</taxon>
        <taxon>Bacillati</taxon>
        <taxon>Actinomycetota</taxon>
        <taxon>Actinomycetes</taxon>
        <taxon>Propionibacteriales</taxon>
        <taxon>Nocardioidaceae</taxon>
        <taxon>Nocardioides</taxon>
    </lineage>
</organism>
<evidence type="ECO:0000256" key="2">
    <source>
        <dbReference type="SAM" id="SignalP"/>
    </source>
</evidence>
<dbReference type="PROSITE" id="PS50093">
    <property type="entry name" value="PKD"/>
    <property type="match status" value="1"/>
</dbReference>
<dbReference type="KEGG" id="nsn:EXE58_02590"/>
<dbReference type="Pfam" id="PF18911">
    <property type="entry name" value="PKD_4"/>
    <property type="match status" value="1"/>
</dbReference>
<feature type="domain" description="PKD" evidence="3">
    <location>
        <begin position="466"/>
        <end position="519"/>
    </location>
</feature>
<dbReference type="Gene3D" id="2.60.40.10">
    <property type="entry name" value="Immunoglobulins"/>
    <property type="match status" value="1"/>
</dbReference>
<evidence type="ECO:0000256" key="1">
    <source>
        <dbReference type="SAM" id="MobiDB-lite"/>
    </source>
</evidence>
<dbReference type="SUPFAM" id="SSF49299">
    <property type="entry name" value="PKD domain"/>
    <property type="match status" value="1"/>
</dbReference>
<evidence type="ECO:0000259" key="3">
    <source>
        <dbReference type="PROSITE" id="PS50093"/>
    </source>
</evidence>
<dbReference type="CDD" id="cd15482">
    <property type="entry name" value="Sialidase_non-viral"/>
    <property type="match status" value="1"/>
</dbReference>
<gene>
    <name evidence="4" type="ORF">EXE58_02590</name>
</gene>
<dbReference type="InterPro" id="IPR013783">
    <property type="entry name" value="Ig-like_fold"/>
</dbReference>
<evidence type="ECO:0000313" key="4">
    <source>
        <dbReference type="EMBL" id="QBX54465.1"/>
    </source>
</evidence>
<dbReference type="RefSeq" id="WP_135266438.1">
    <property type="nucleotide sequence ID" value="NZ_CP038436.1"/>
</dbReference>
<protein>
    <submittedName>
        <fullName evidence="4">PKD domain-containing protein</fullName>
    </submittedName>
</protein>
<feature type="signal peptide" evidence="2">
    <location>
        <begin position="1"/>
        <end position="28"/>
    </location>
</feature>
<keyword evidence="2" id="KW-0732">Signal</keyword>
<dbReference type="EMBL" id="CP038436">
    <property type="protein sequence ID" value="QBX54465.1"/>
    <property type="molecule type" value="Genomic_DNA"/>
</dbReference>
<sequence length="644" mass="67318">MARSRRSLAVLVSLVFAAALLAQPPAQAAPTWRVVDDLSAAGQAAYLPQVAVDASGSSTAVWQQDDGAESIIWSAHRPAGGTWSDPVALSSPGQDARTADVAVDGSGNAVAVWERSNGTHTIIQTATRTAGAWSGSTDVSTAGQNAYLPQVAVDPAGNATVMWYRSNGAHTVIQAATRPVGGVWPAPTDVSVAGQNAYGPRLVIDSAGTVTAVWRRNNGVHNVIQSAVRPAGGSWSAPADLSAAGQSANTPRLAVDGQGGVTVVWYRWNGSHYLVQAVSRPAGGTWSSPTDLTALGGSAWDPEVAVDTAGNATAVWYRSDGTDYIMQAASRPAGGTWSVPTNLSAPGEDAREPRVVVDSAGNATAVWYRSDGTHTVVQSASRPAGGAWSAPTDLSAPGQDARDPQVVIDSAGNATTVWYRSDGTHSVIQARGLDVAGPVLTSFTTPTNAKTSHVENLSVSSYDVWSPVDSTAWSFGDGTTASGSAVTHAWMAAGTYTVTVTLSDAAGNTTTASREVIVTGLPVIFVPPAEPVAPEITGLRLKPKQIEIHGSKGRTRTKVIVRLTESAKVTITLKRKGAKGKKARQKVVLRKSLKAGQSKLRLTSKQLKRKLGKRHFKPGRYKLTVKATNKAGQDRRSVTLRVRR</sequence>
<feature type="region of interest" description="Disordered" evidence="1">
    <location>
        <begin position="381"/>
        <end position="401"/>
    </location>
</feature>
<dbReference type="OrthoDB" id="3753231at2"/>
<dbReference type="CDD" id="cd00146">
    <property type="entry name" value="PKD"/>
    <property type="match status" value="1"/>
</dbReference>
<dbReference type="Proteomes" id="UP000294853">
    <property type="component" value="Chromosome"/>
</dbReference>
<dbReference type="SUPFAM" id="SSF50939">
    <property type="entry name" value="Sialidases"/>
    <property type="match status" value="1"/>
</dbReference>